<protein>
    <submittedName>
        <fullName evidence="1">Uncharacterized protein</fullName>
    </submittedName>
</protein>
<gene>
    <name evidence="1" type="ORF">SVUK_LOCUS6853</name>
</gene>
<proteinExistence type="predicted"/>
<dbReference type="EMBL" id="UYYB01022418">
    <property type="protein sequence ID" value="VDM71855.1"/>
    <property type="molecule type" value="Genomic_DNA"/>
</dbReference>
<keyword evidence="2" id="KW-1185">Reference proteome</keyword>
<dbReference type="AlphaFoldDB" id="A0A3P7KMF4"/>
<name>A0A3P7KMF4_STRVU</name>
<evidence type="ECO:0000313" key="1">
    <source>
        <dbReference type="EMBL" id="VDM71855.1"/>
    </source>
</evidence>
<sequence>MMLAIALHRTTVVVATQHLQRTVVPTVLVHINPHRWLHEILSYNRMDISCMMYLLTHRCHVYDHLDRNRHRRQVECRSCVWIHMPIRASPAWIIQMKSNHPVPLL</sequence>
<reference evidence="1 2" key="1">
    <citation type="submission" date="2018-11" db="EMBL/GenBank/DDBJ databases">
        <authorList>
            <consortium name="Pathogen Informatics"/>
        </authorList>
    </citation>
    <scope>NUCLEOTIDE SEQUENCE [LARGE SCALE GENOMIC DNA]</scope>
</reference>
<accession>A0A3P7KMF4</accession>
<evidence type="ECO:0000313" key="2">
    <source>
        <dbReference type="Proteomes" id="UP000270094"/>
    </source>
</evidence>
<organism evidence="1 2">
    <name type="scientific">Strongylus vulgaris</name>
    <name type="common">Blood worm</name>
    <dbReference type="NCBI Taxonomy" id="40348"/>
    <lineage>
        <taxon>Eukaryota</taxon>
        <taxon>Metazoa</taxon>
        <taxon>Ecdysozoa</taxon>
        <taxon>Nematoda</taxon>
        <taxon>Chromadorea</taxon>
        <taxon>Rhabditida</taxon>
        <taxon>Rhabditina</taxon>
        <taxon>Rhabditomorpha</taxon>
        <taxon>Strongyloidea</taxon>
        <taxon>Strongylidae</taxon>
        <taxon>Strongylus</taxon>
    </lineage>
</organism>
<dbReference type="Proteomes" id="UP000270094">
    <property type="component" value="Unassembled WGS sequence"/>
</dbReference>